<keyword evidence="1" id="KW-0175">Coiled coil</keyword>
<dbReference type="Proteomes" id="UP001151760">
    <property type="component" value="Unassembled WGS sequence"/>
</dbReference>
<accession>A0ABQ5C1G0</accession>
<sequence>MSEPHNHLHFIFEYKKNKLGDEKELEREVKERNKREKDREWLITTELLCSDQYFEANTFQTEDLDAYDFDCDDVSNAKAVLMANLSSYGLGVISEAAVQANNLYAQQDSMILSVIEQIVISSQHATCPVIDDEETLILEEDSLSNNQNALEIPKYFENNDLKAQLQAKDTTISSLQRELRRLKGKHVLDNASTIALGMFKLDIKPLSHGLKNNRDAHEEYLKKTIENTDTIRGLVERARKPNPSEPLLDSACKFTKHVQELLVSVSHTCPCFTKPSEKFGSCHTYEQSQES</sequence>
<dbReference type="EMBL" id="BQNB010013780">
    <property type="protein sequence ID" value="GJT20182.1"/>
    <property type="molecule type" value="Genomic_DNA"/>
</dbReference>
<feature type="coiled-coil region" evidence="1">
    <location>
        <begin position="158"/>
        <end position="185"/>
    </location>
</feature>
<keyword evidence="3" id="KW-1185">Reference proteome</keyword>
<reference evidence="2" key="1">
    <citation type="journal article" date="2022" name="Int. J. Mol. Sci.">
        <title>Draft Genome of Tanacetum Coccineum: Genomic Comparison of Closely Related Tanacetum-Family Plants.</title>
        <authorList>
            <person name="Yamashiro T."/>
            <person name="Shiraishi A."/>
            <person name="Nakayama K."/>
            <person name="Satake H."/>
        </authorList>
    </citation>
    <scope>NUCLEOTIDE SEQUENCE</scope>
</reference>
<evidence type="ECO:0000256" key="1">
    <source>
        <dbReference type="SAM" id="Coils"/>
    </source>
</evidence>
<proteinExistence type="predicted"/>
<evidence type="ECO:0000313" key="2">
    <source>
        <dbReference type="EMBL" id="GJT20182.1"/>
    </source>
</evidence>
<comment type="caution">
    <text evidence="2">The sequence shown here is derived from an EMBL/GenBank/DDBJ whole genome shotgun (WGS) entry which is preliminary data.</text>
</comment>
<organism evidence="2 3">
    <name type="scientific">Tanacetum coccineum</name>
    <dbReference type="NCBI Taxonomy" id="301880"/>
    <lineage>
        <taxon>Eukaryota</taxon>
        <taxon>Viridiplantae</taxon>
        <taxon>Streptophyta</taxon>
        <taxon>Embryophyta</taxon>
        <taxon>Tracheophyta</taxon>
        <taxon>Spermatophyta</taxon>
        <taxon>Magnoliopsida</taxon>
        <taxon>eudicotyledons</taxon>
        <taxon>Gunneridae</taxon>
        <taxon>Pentapetalae</taxon>
        <taxon>asterids</taxon>
        <taxon>campanulids</taxon>
        <taxon>Asterales</taxon>
        <taxon>Asteraceae</taxon>
        <taxon>Asteroideae</taxon>
        <taxon>Anthemideae</taxon>
        <taxon>Anthemidinae</taxon>
        <taxon>Tanacetum</taxon>
    </lineage>
</organism>
<gene>
    <name evidence="2" type="ORF">Tco_0878888</name>
</gene>
<evidence type="ECO:0000313" key="3">
    <source>
        <dbReference type="Proteomes" id="UP001151760"/>
    </source>
</evidence>
<protein>
    <submittedName>
        <fullName evidence="2">Uncharacterized protein</fullName>
    </submittedName>
</protein>
<name>A0ABQ5C1G0_9ASTR</name>
<reference evidence="2" key="2">
    <citation type="submission" date="2022-01" db="EMBL/GenBank/DDBJ databases">
        <authorList>
            <person name="Yamashiro T."/>
            <person name="Shiraishi A."/>
            <person name="Satake H."/>
            <person name="Nakayama K."/>
        </authorList>
    </citation>
    <scope>NUCLEOTIDE SEQUENCE</scope>
</reference>